<dbReference type="KEGG" id="lant:TUM19329_33910"/>
<keyword evidence="2" id="KW-1185">Reference proteome</keyword>
<dbReference type="Proteomes" id="UP000502894">
    <property type="component" value="Chromosome"/>
</dbReference>
<protein>
    <submittedName>
        <fullName evidence="1">Uncharacterized protein</fullName>
    </submittedName>
</protein>
<evidence type="ECO:0000313" key="1">
    <source>
        <dbReference type="EMBL" id="BCA97030.1"/>
    </source>
</evidence>
<evidence type="ECO:0000313" key="2">
    <source>
        <dbReference type="Proteomes" id="UP000502894"/>
    </source>
</evidence>
<dbReference type="RefSeq" id="WP_420814311.1">
    <property type="nucleotide sequence ID" value="NZ_AP022839.1"/>
</dbReference>
<dbReference type="AlphaFoldDB" id="A0A6F8TA42"/>
<proteinExistence type="predicted"/>
<organism evidence="1 2">
    <name type="scientific">Legionella antarctica</name>
    <dbReference type="NCBI Taxonomy" id="2708020"/>
    <lineage>
        <taxon>Bacteria</taxon>
        <taxon>Pseudomonadati</taxon>
        <taxon>Pseudomonadota</taxon>
        <taxon>Gammaproteobacteria</taxon>
        <taxon>Legionellales</taxon>
        <taxon>Legionellaceae</taxon>
        <taxon>Legionella</taxon>
    </lineage>
</organism>
<accession>A0A6F8TA42</accession>
<gene>
    <name evidence="1" type="ORF">TUM19329_33910</name>
</gene>
<sequence>MIQKIMAILLVSLCAMGTGYTSKLSKFLNKMDDEQKQRNAQEWQQDMNFADFVFRLQKRYSDDHGQRCRDYEFRARSNPYRHGYFTVCDER</sequence>
<name>A0A6F8TA42_9GAMM</name>
<reference evidence="1" key="1">
    <citation type="journal article" date="2020" name="Microbiol. Resour. Announc.">
        <title>Complete Genome Sequence of Novel Psychrotolerant Legionella Strain TUM19329, Isolated from Antarctic Lake Sediment.</title>
        <authorList>
            <person name="Shimada S."/>
            <person name="Nakai R."/>
            <person name="Aoki K."/>
            <person name="Shimoeda N."/>
            <person name="Ohno G."/>
            <person name="Miyazaki Y."/>
            <person name="Kudoh S."/>
            <person name="Imura S."/>
            <person name="Watanabe K."/>
            <person name="Ishii Y."/>
            <person name="Tateda K."/>
        </authorList>
    </citation>
    <scope>NUCLEOTIDE SEQUENCE [LARGE SCALE GENOMIC DNA]</scope>
    <source>
        <strain evidence="1">TUM19329</strain>
    </source>
</reference>
<dbReference type="EMBL" id="AP022839">
    <property type="protein sequence ID" value="BCA97030.1"/>
    <property type="molecule type" value="Genomic_DNA"/>
</dbReference>